<proteinExistence type="predicted"/>
<keyword evidence="2" id="KW-1133">Transmembrane helix</keyword>
<sequence>MTEEAPGHGITGDAARPGFSGPAGDGAGPGFPDPAPDAVAPWAPSGREEAADSLGGPLAGAVTGATYGVLFLLGVVLGVVGGFEHSWYAGDLPVAAVGWLVILFAVPYAMGRLTGGKLGALVPAAGWLVSSFVLATPQAAGDLAIAGDPSGFCYLYGGAVAVALAVVATRSAGSWLLRRYGNA</sequence>
<evidence type="ECO:0000256" key="1">
    <source>
        <dbReference type="SAM" id="MobiDB-lite"/>
    </source>
</evidence>
<feature type="transmembrane region" description="Helical" evidence="2">
    <location>
        <begin position="92"/>
        <end position="111"/>
    </location>
</feature>
<dbReference type="AlphaFoldDB" id="A0A940WMK4"/>
<keyword evidence="2" id="KW-0812">Transmembrane</keyword>
<keyword evidence="4" id="KW-1185">Reference proteome</keyword>
<dbReference type="RefSeq" id="WP_210158931.1">
    <property type="nucleotide sequence ID" value="NZ_JAFCNB010000021.1"/>
</dbReference>
<organism evidence="3 4">
    <name type="scientific">Microbispora oryzae</name>
    <dbReference type="NCBI Taxonomy" id="2806554"/>
    <lineage>
        <taxon>Bacteria</taxon>
        <taxon>Bacillati</taxon>
        <taxon>Actinomycetota</taxon>
        <taxon>Actinomycetes</taxon>
        <taxon>Streptosporangiales</taxon>
        <taxon>Streptosporangiaceae</taxon>
        <taxon>Microbispora</taxon>
    </lineage>
</organism>
<feature type="transmembrane region" description="Helical" evidence="2">
    <location>
        <begin position="155"/>
        <end position="177"/>
    </location>
</feature>
<feature type="transmembrane region" description="Helical" evidence="2">
    <location>
        <begin position="58"/>
        <end position="80"/>
    </location>
</feature>
<accession>A0A940WMK4</accession>
<dbReference type="InterPro" id="IPR046095">
    <property type="entry name" value="DUF6113"/>
</dbReference>
<evidence type="ECO:0000313" key="3">
    <source>
        <dbReference type="EMBL" id="MBP2707678.1"/>
    </source>
</evidence>
<reference evidence="3" key="1">
    <citation type="submission" date="2021-02" db="EMBL/GenBank/DDBJ databases">
        <title>Draft genome sequence of Microbispora sp. RL4-1S isolated from rice leaves in Thailand.</title>
        <authorList>
            <person name="Muangham S."/>
            <person name="Duangmal K."/>
        </authorList>
    </citation>
    <scope>NUCLEOTIDE SEQUENCE</scope>
    <source>
        <strain evidence="3">RL4-1S</strain>
    </source>
</reference>
<name>A0A940WMK4_9ACTN</name>
<gene>
    <name evidence="3" type="ORF">JOL79_28235</name>
</gene>
<dbReference type="EMBL" id="JAFCNB010000021">
    <property type="protein sequence ID" value="MBP2707678.1"/>
    <property type="molecule type" value="Genomic_DNA"/>
</dbReference>
<feature type="transmembrane region" description="Helical" evidence="2">
    <location>
        <begin position="118"/>
        <end position="135"/>
    </location>
</feature>
<evidence type="ECO:0000313" key="4">
    <source>
        <dbReference type="Proteomes" id="UP000674234"/>
    </source>
</evidence>
<comment type="caution">
    <text evidence="3">The sequence shown here is derived from an EMBL/GenBank/DDBJ whole genome shotgun (WGS) entry which is preliminary data.</text>
</comment>
<protein>
    <submittedName>
        <fullName evidence="3">Uncharacterized protein</fullName>
    </submittedName>
</protein>
<dbReference type="Proteomes" id="UP000674234">
    <property type="component" value="Unassembled WGS sequence"/>
</dbReference>
<dbReference type="Pfam" id="PF19608">
    <property type="entry name" value="DUF6113"/>
    <property type="match status" value="1"/>
</dbReference>
<evidence type="ECO:0000256" key="2">
    <source>
        <dbReference type="SAM" id="Phobius"/>
    </source>
</evidence>
<feature type="region of interest" description="Disordered" evidence="1">
    <location>
        <begin position="1"/>
        <end position="54"/>
    </location>
</feature>
<keyword evidence="2" id="KW-0472">Membrane</keyword>